<organism evidence="1 2">
    <name type="scientific">Rhododendron molle</name>
    <name type="common">Chinese azalea</name>
    <name type="synonym">Azalea mollis</name>
    <dbReference type="NCBI Taxonomy" id="49168"/>
    <lineage>
        <taxon>Eukaryota</taxon>
        <taxon>Viridiplantae</taxon>
        <taxon>Streptophyta</taxon>
        <taxon>Embryophyta</taxon>
        <taxon>Tracheophyta</taxon>
        <taxon>Spermatophyta</taxon>
        <taxon>Magnoliopsida</taxon>
        <taxon>eudicotyledons</taxon>
        <taxon>Gunneridae</taxon>
        <taxon>Pentapetalae</taxon>
        <taxon>asterids</taxon>
        <taxon>Ericales</taxon>
        <taxon>Ericaceae</taxon>
        <taxon>Ericoideae</taxon>
        <taxon>Rhodoreae</taxon>
        <taxon>Rhododendron</taxon>
    </lineage>
</organism>
<proteinExistence type="predicted"/>
<dbReference type="EMBL" id="CM046389">
    <property type="protein sequence ID" value="KAI8568148.1"/>
    <property type="molecule type" value="Genomic_DNA"/>
</dbReference>
<evidence type="ECO:0000313" key="2">
    <source>
        <dbReference type="Proteomes" id="UP001062846"/>
    </source>
</evidence>
<name>A0ACC0PUC7_RHOML</name>
<accession>A0ACC0PUC7</accession>
<evidence type="ECO:0000313" key="1">
    <source>
        <dbReference type="EMBL" id="KAI8568148.1"/>
    </source>
</evidence>
<gene>
    <name evidence="1" type="ORF">RHMOL_Rhmol02G0174900</name>
</gene>
<sequence length="76" mass="8558">MARDVLIALVSSVGSESAFSAGKRVLDDKRSRLALDILDCLLCLQDWEDARLGIQKRSAKDEFRDYFSDFDIDGDD</sequence>
<comment type="caution">
    <text evidence="1">The sequence shown here is derived from an EMBL/GenBank/DDBJ whole genome shotgun (WGS) entry which is preliminary data.</text>
</comment>
<keyword evidence="2" id="KW-1185">Reference proteome</keyword>
<protein>
    <submittedName>
        <fullName evidence="1">Uncharacterized protein</fullName>
    </submittedName>
</protein>
<reference evidence="1" key="1">
    <citation type="submission" date="2022-02" db="EMBL/GenBank/DDBJ databases">
        <title>Plant Genome Project.</title>
        <authorList>
            <person name="Zhang R.-G."/>
        </authorList>
    </citation>
    <scope>NUCLEOTIDE SEQUENCE</scope>
    <source>
        <strain evidence="1">AT1</strain>
    </source>
</reference>
<dbReference type="Proteomes" id="UP001062846">
    <property type="component" value="Chromosome 2"/>
</dbReference>